<protein>
    <submittedName>
        <fullName evidence="1">Uncharacterized protein</fullName>
    </submittedName>
</protein>
<name>A0A8H2E4E4_ORBOL</name>
<dbReference type="AlphaFoldDB" id="A0A8H2E4E4"/>
<sequence length="81" mass="9097">MYFFSKKWTYSALQGRSIQVSWKKCRRQRESDSARTALSPGLKTPPAVGLRRNLDSRRSSRVISGDAPAWAKISEVVANIA</sequence>
<dbReference type="EMBL" id="SOZJ01000002">
    <property type="protein sequence ID" value="TGJ72310.1"/>
    <property type="molecule type" value="Genomic_DNA"/>
</dbReference>
<evidence type="ECO:0000313" key="1">
    <source>
        <dbReference type="EMBL" id="TGJ72310.1"/>
    </source>
</evidence>
<proteinExistence type="predicted"/>
<accession>A0A8H2E4E4</accession>
<reference evidence="1 2" key="1">
    <citation type="submission" date="2019-03" db="EMBL/GenBank/DDBJ databases">
        <title>Nematode-trapping fungi genome.</title>
        <authorList>
            <person name="Vidal-Diez De Ulzurrun G."/>
        </authorList>
    </citation>
    <scope>NUCLEOTIDE SEQUENCE [LARGE SCALE GENOMIC DNA]</scope>
    <source>
        <strain evidence="1 2">TWF154</strain>
    </source>
</reference>
<gene>
    <name evidence="1" type="ORF">EYR41_004213</name>
</gene>
<dbReference type="Proteomes" id="UP000297595">
    <property type="component" value="Unassembled WGS sequence"/>
</dbReference>
<organism evidence="1 2">
    <name type="scientific">Orbilia oligospora</name>
    <name type="common">Nematode-trapping fungus</name>
    <name type="synonym">Arthrobotrys oligospora</name>
    <dbReference type="NCBI Taxonomy" id="2813651"/>
    <lineage>
        <taxon>Eukaryota</taxon>
        <taxon>Fungi</taxon>
        <taxon>Dikarya</taxon>
        <taxon>Ascomycota</taxon>
        <taxon>Pezizomycotina</taxon>
        <taxon>Orbiliomycetes</taxon>
        <taxon>Orbiliales</taxon>
        <taxon>Orbiliaceae</taxon>
        <taxon>Orbilia</taxon>
    </lineage>
</organism>
<evidence type="ECO:0000313" key="2">
    <source>
        <dbReference type="Proteomes" id="UP000297595"/>
    </source>
</evidence>
<comment type="caution">
    <text evidence="1">The sequence shown here is derived from an EMBL/GenBank/DDBJ whole genome shotgun (WGS) entry which is preliminary data.</text>
</comment>